<sequence>MSSENFVTFWLARADLPYFLEPHEFYVSEAKRRLLSQFGDLEEEAERREQQYLEATAEYFDPDNDDPMAAYEQAYHEGINYVWSLLDMQNTVLLAVTAGMYHQFDKKLREHTIKELSNWCKRELITPIIWNLTFHQLIDLLEWIGLKINGTEYGERIKACNLVVNVYKHGDGAAHQTLSFNHPEYYPHPTDVRGTQNVPNHDDLHVSEEQFVEFADAITAFWKAVPENCYYSDLKEEPKWLNTVVTKFEKKQKGNRG</sequence>
<protein>
    <submittedName>
        <fullName evidence="2">Uncharacterized protein</fullName>
    </submittedName>
</protein>
<organism evidence="2 3">
    <name type="scientific">Yersinia similis</name>
    <dbReference type="NCBI Taxonomy" id="367190"/>
    <lineage>
        <taxon>Bacteria</taxon>
        <taxon>Pseudomonadati</taxon>
        <taxon>Pseudomonadota</taxon>
        <taxon>Gammaproteobacteria</taxon>
        <taxon>Enterobacterales</taxon>
        <taxon>Yersiniaceae</taxon>
        <taxon>Yersinia</taxon>
    </lineage>
</organism>
<dbReference type="Proteomes" id="UP000038204">
    <property type="component" value="Unassembled WGS sequence"/>
</dbReference>
<reference evidence="2 3" key="1">
    <citation type="submission" date="2015-03" db="EMBL/GenBank/DDBJ databases">
        <authorList>
            <person name="Murphy D."/>
        </authorList>
    </citation>
    <scope>NUCLEOTIDE SEQUENCE [LARGE SCALE GENOMIC DNA]</scope>
    <source>
        <strain evidence="2 3">Y233</strain>
    </source>
</reference>
<evidence type="ECO:0000313" key="2">
    <source>
        <dbReference type="EMBL" id="CNI76982.1"/>
    </source>
</evidence>
<dbReference type="AlphaFoldDB" id="A0A0T9RQ85"/>
<accession>A0A0T9RQ85</accession>
<evidence type="ECO:0000256" key="1">
    <source>
        <dbReference type="SAM" id="Coils"/>
    </source>
</evidence>
<dbReference type="EMBL" id="CQBK01000067">
    <property type="protein sequence ID" value="CNI76982.1"/>
    <property type="molecule type" value="Genomic_DNA"/>
</dbReference>
<name>A0A0T9RQ85_9GAMM</name>
<dbReference type="RefSeq" id="WP_049601792.1">
    <property type="nucleotide sequence ID" value="NZ_CABIHS010000108.1"/>
</dbReference>
<proteinExistence type="predicted"/>
<keyword evidence="1" id="KW-0175">Coiled coil</keyword>
<gene>
    <name evidence="2" type="ORF">ERS008667_04287</name>
</gene>
<feature type="coiled-coil region" evidence="1">
    <location>
        <begin position="31"/>
        <end position="58"/>
    </location>
</feature>
<evidence type="ECO:0000313" key="3">
    <source>
        <dbReference type="Proteomes" id="UP000038204"/>
    </source>
</evidence>